<dbReference type="EMBL" id="FNHB01000012">
    <property type="protein sequence ID" value="SDN13207.1"/>
    <property type="molecule type" value="Genomic_DNA"/>
</dbReference>
<name>A0A1G9YWD0_9FIRM</name>
<evidence type="ECO:0000259" key="1">
    <source>
        <dbReference type="PROSITE" id="PS51704"/>
    </source>
</evidence>
<dbReference type="SUPFAM" id="SSF51695">
    <property type="entry name" value="PLC-like phosphodiesterases"/>
    <property type="match status" value="1"/>
</dbReference>
<evidence type="ECO:0000313" key="2">
    <source>
        <dbReference type="EMBL" id="SDN13207.1"/>
    </source>
</evidence>
<dbReference type="CDD" id="cd08563">
    <property type="entry name" value="GDPD_TtGDE_like"/>
    <property type="match status" value="1"/>
</dbReference>
<gene>
    <name evidence="2" type="ORF">SAMN04488502_11287</name>
</gene>
<dbReference type="GO" id="GO:0008081">
    <property type="term" value="F:phosphoric diester hydrolase activity"/>
    <property type="evidence" value="ECO:0007669"/>
    <property type="project" value="InterPro"/>
</dbReference>
<dbReference type="OrthoDB" id="384721at2"/>
<protein>
    <submittedName>
        <fullName evidence="2">Glycerophosphoryl diester phosphodiesterase</fullName>
    </submittedName>
</protein>
<dbReference type="Gene3D" id="3.20.20.190">
    <property type="entry name" value="Phosphatidylinositol (PI) phosphodiesterase"/>
    <property type="match status" value="1"/>
</dbReference>
<dbReference type="InterPro" id="IPR030395">
    <property type="entry name" value="GP_PDE_dom"/>
</dbReference>
<dbReference type="Proteomes" id="UP000214880">
    <property type="component" value="Unassembled WGS sequence"/>
</dbReference>
<dbReference type="GO" id="GO:0006629">
    <property type="term" value="P:lipid metabolic process"/>
    <property type="evidence" value="ECO:0007669"/>
    <property type="project" value="InterPro"/>
</dbReference>
<proteinExistence type="predicted"/>
<organism evidence="2 3">
    <name type="scientific">Dendrosporobacter quercicolus</name>
    <dbReference type="NCBI Taxonomy" id="146817"/>
    <lineage>
        <taxon>Bacteria</taxon>
        <taxon>Bacillati</taxon>
        <taxon>Bacillota</taxon>
        <taxon>Negativicutes</taxon>
        <taxon>Selenomonadales</taxon>
        <taxon>Sporomusaceae</taxon>
        <taxon>Dendrosporobacter</taxon>
    </lineage>
</organism>
<dbReference type="PROSITE" id="PS51704">
    <property type="entry name" value="GP_PDE"/>
    <property type="match status" value="1"/>
</dbReference>
<dbReference type="RefSeq" id="WP_092074776.1">
    <property type="nucleotide sequence ID" value="NZ_FNHB01000012.1"/>
</dbReference>
<sequence length="240" mass="27198">MLIYAHRGARGYAPENTMAAFAEALRLKADGIELDVHLSRDGHVVICHEHTIDRTSNGHGWIRDLTLKQLKSYDFGSWFDRRYQGQSLVTLSEFMAWFTPTPLMLNIEIKNGPVIYPRIEEKIIAILQQFNASGRTIVSSFFHPSLSRIKELDGTLKTGILFECRPLNPLQFIRPTKADYLHPCWKSLDAGWCPAALAAGIGIHAYTVNTKEEYRFTAKMGARAVFTDYPDRFNTHAGPQ</sequence>
<dbReference type="PANTHER" id="PTHR46211">
    <property type="entry name" value="GLYCEROPHOSPHORYL DIESTER PHOSPHODIESTERASE"/>
    <property type="match status" value="1"/>
</dbReference>
<dbReference type="STRING" id="146817.SAMN04488502_11287"/>
<reference evidence="2 3" key="1">
    <citation type="submission" date="2016-10" db="EMBL/GenBank/DDBJ databases">
        <authorList>
            <person name="de Groot N.N."/>
        </authorList>
    </citation>
    <scope>NUCLEOTIDE SEQUENCE [LARGE SCALE GENOMIC DNA]</scope>
    <source>
        <strain evidence="2 3">DSM 1736</strain>
    </source>
</reference>
<feature type="domain" description="GP-PDE" evidence="1">
    <location>
        <begin position="1"/>
        <end position="237"/>
    </location>
</feature>
<dbReference type="Pfam" id="PF03009">
    <property type="entry name" value="GDPD"/>
    <property type="match status" value="1"/>
</dbReference>
<evidence type="ECO:0000313" key="3">
    <source>
        <dbReference type="Proteomes" id="UP000214880"/>
    </source>
</evidence>
<keyword evidence="3" id="KW-1185">Reference proteome</keyword>
<accession>A0A1G9YWD0</accession>
<dbReference type="AlphaFoldDB" id="A0A1G9YWD0"/>
<dbReference type="PANTHER" id="PTHR46211:SF1">
    <property type="entry name" value="GLYCEROPHOSPHODIESTER PHOSPHODIESTERASE, CYTOPLASMIC"/>
    <property type="match status" value="1"/>
</dbReference>
<dbReference type="InterPro" id="IPR017946">
    <property type="entry name" value="PLC-like_Pdiesterase_TIM-brl"/>
</dbReference>